<evidence type="ECO:0000256" key="1">
    <source>
        <dbReference type="SAM" id="MobiDB-lite"/>
    </source>
</evidence>
<dbReference type="Proteomes" id="UP000280834">
    <property type="component" value="Unassembled WGS sequence"/>
</dbReference>
<feature type="compositionally biased region" description="Basic and acidic residues" evidence="1">
    <location>
        <begin position="122"/>
        <end position="131"/>
    </location>
</feature>
<keyword evidence="2" id="KW-0472">Membrane</keyword>
<reference evidence="3 4" key="1">
    <citation type="submission" date="2018-11" db="EMBL/GenBank/DDBJ databases">
        <authorList>
            <consortium name="Pathogen Informatics"/>
        </authorList>
    </citation>
    <scope>NUCLEOTIDE SEQUENCE [LARGE SCALE GENOMIC DNA]</scope>
</reference>
<accession>A0A3P7W310</accession>
<evidence type="ECO:0000256" key="2">
    <source>
        <dbReference type="SAM" id="Phobius"/>
    </source>
</evidence>
<feature type="transmembrane region" description="Helical" evidence="2">
    <location>
        <begin position="23"/>
        <end position="43"/>
    </location>
</feature>
<organism evidence="3 4">
    <name type="scientific">Brugia timori</name>
    <dbReference type="NCBI Taxonomy" id="42155"/>
    <lineage>
        <taxon>Eukaryota</taxon>
        <taxon>Metazoa</taxon>
        <taxon>Ecdysozoa</taxon>
        <taxon>Nematoda</taxon>
        <taxon>Chromadorea</taxon>
        <taxon>Rhabditida</taxon>
        <taxon>Spirurina</taxon>
        <taxon>Spiruromorpha</taxon>
        <taxon>Filarioidea</taxon>
        <taxon>Onchocercidae</taxon>
        <taxon>Brugia</taxon>
    </lineage>
</organism>
<dbReference type="AlphaFoldDB" id="A0A3P7W310"/>
<feature type="compositionally biased region" description="Basic and acidic residues" evidence="1">
    <location>
        <begin position="96"/>
        <end position="112"/>
    </location>
</feature>
<feature type="region of interest" description="Disordered" evidence="1">
    <location>
        <begin position="48"/>
        <end position="131"/>
    </location>
</feature>
<sequence>MIQDSLPLVDVCQESMPLGWDHGIMGCWAGILGLAWLLGLGYLDRSRQIAPDDPGSDPDIEIETQEQEQVQGQQHPTTTATATTATTAITTSQNNDKQRPSSKLVERTRDQADNQEQQGDGMEQRERIFSS</sequence>
<dbReference type="EMBL" id="UZAG01022978">
    <property type="protein sequence ID" value="VDO55340.1"/>
    <property type="molecule type" value="Genomic_DNA"/>
</dbReference>
<evidence type="ECO:0000313" key="4">
    <source>
        <dbReference type="Proteomes" id="UP000280834"/>
    </source>
</evidence>
<feature type="compositionally biased region" description="Acidic residues" evidence="1">
    <location>
        <begin position="54"/>
        <end position="66"/>
    </location>
</feature>
<gene>
    <name evidence="3" type="ORF">BTMF_LOCUS15693</name>
</gene>
<name>A0A3P7W310_9BILA</name>
<proteinExistence type="predicted"/>
<keyword evidence="2" id="KW-1133">Transmembrane helix</keyword>
<keyword evidence="2" id="KW-0812">Transmembrane</keyword>
<keyword evidence="4" id="KW-1185">Reference proteome</keyword>
<evidence type="ECO:0000313" key="3">
    <source>
        <dbReference type="EMBL" id="VDO55340.1"/>
    </source>
</evidence>
<feature type="compositionally biased region" description="Low complexity" evidence="1">
    <location>
        <begin position="67"/>
        <end position="91"/>
    </location>
</feature>
<protein>
    <submittedName>
        <fullName evidence="3">Uncharacterized protein</fullName>
    </submittedName>
</protein>